<keyword evidence="5" id="KW-0175">Coiled coil</keyword>
<reference evidence="8" key="1">
    <citation type="journal article" date="2019" name="Int. J. Syst. Evol. Microbiol.">
        <title>The Global Catalogue of Microorganisms (GCM) 10K type strain sequencing project: providing services to taxonomists for standard genome sequencing and annotation.</title>
        <authorList>
            <consortium name="The Broad Institute Genomics Platform"/>
            <consortium name="The Broad Institute Genome Sequencing Center for Infectious Disease"/>
            <person name="Wu L."/>
            <person name="Ma J."/>
        </authorList>
    </citation>
    <scope>NUCLEOTIDE SEQUENCE [LARGE SCALE GENOMIC DNA]</scope>
    <source>
        <strain evidence="8">JCM 18715</strain>
    </source>
</reference>
<keyword evidence="2 6" id="KW-0812">Transmembrane</keyword>
<dbReference type="SUPFAM" id="SSF111369">
    <property type="entry name" value="HlyD-like secretion proteins"/>
    <property type="match status" value="1"/>
</dbReference>
<keyword evidence="4 6" id="KW-0472">Membrane</keyword>
<feature type="transmembrane region" description="Helical" evidence="6">
    <location>
        <begin position="282"/>
        <end position="302"/>
    </location>
</feature>
<evidence type="ECO:0000256" key="5">
    <source>
        <dbReference type="SAM" id="Coils"/>
    </source>
</evidence>
<evidence type="ECO:0000256" key="2">
    <source>
        <dbReference type="ARBA" id="ARBA00022692"/>
    </source>
</evidence>
<keyword evidence="8" id="KW-1185">Reference proteome</keyword>
<evidence type="ECO:0000256" key="3">
    <source>
        <dbReference type="ARBA" id="ARBA00022989"/>
    </source>
</evidence>
<feature type="transmembrane region" description="Helical" evidence="6">
    <location>
        <begin position="424"/>
        <end position="444"/>
    </location>
</feature>
<name>A0ABP9QED1_9RHOO</name>
<dbReference type="InterPro" id="IPR041881">
    <property type="entry name" value="PqqD_sf"/>
</dbReference>
<dbReference type="Gene3D" id="2.40.50.100">
    <property type="match status" value="1"/>
</dbReference>
<evidence type="ECO:0000256" key="1">
    <source>
        <dbReference type="ARBA" id="ARBA00004167"/>
    </source>
</evidence>
<feature type="transmembrane region" description="Helical" evidence="6">
    <location>
        <begin position="385"/>
        <end position="412"/>
    </location>
</feature>
<dbReference type="Proteomes" id="UP001500547">
    <property type="component" value="Unassembled WGS sequence"/>
</dbReference>
<evidence type="ECO:0000313" key="8">
    <source>
        <dbReference type="Proteomes" id="UP001500547"/>
    </source>
</evidence>
<dbReference type="RefSeq" id="WP_345531605.1">
    <property type="nucleotide sequence ID" value="NZ_BAABLD010000005.1"/>
</dbReference>
<feature type="transmembrane region" description="Helical" evidence="6">
    <location>
        <begin position="156"/>
        <end position="174"/>
    </location>
</feature>
<evidence type="ECO:0000256" key="4">
    <source>
        <dbReference type="ARBA" id="ARBA00023136"/>
    </source>
</evidence>
<comment type="caution">
    <text evidence="7">The sequence shown here is derived from an EMBL/GenBank/DDBJ whole genome shotgun (WGS) entry which is preliminary data.</text>
</comment>
<dbReference type="Gene3D" id="1.10.10.1150">
    <property type="entry name" value="Coenzyme PQQ synthesis protein D (PqqD)"/>
    <property type="match status" value="1"/>
</dbReference>
<keyword evidence="3 6" id="KW-1133">Transmembrane helix</keyword>
<dbReference type="InterPro" id="IPR050739">
    <property type="entry name" value="MFP"/>
</dbReference>
<organism evidence="7 8">
    <name type="scientific">Viridibacterium curvum</name>
    <dbReference type="NCBI Taxonomy" id="1101404"/>
    <lineage>
        <taxon>Bacteria</taxon>
        <taxon>Pseudomonadati</taxon>
        <taxon>Pseudomonadota</taxon>
        <taxon>Betaproteobacteria</taxon>
        <taxon>Rhodocyclales</taxon>
        <taxon>Rhodocyclaceae</taxon>
        <taxon>Viridibacterium</taxon>
    </lineage>
</organism>
<proteinExistence type="predicted"/>
<gene>
    <name evidence="7" type="ORF">GCM10025770_08350</name>
</gene>
<dbReference type="PANTHER" id="PTHR30386">
    <property type="entry name" value="MEMBRANE FUSION SUBUNIT OF EMRAB-TOLC MULTIDRUG EFFLUX PUMP"/>
    <property type="match status" value="1"/>
</dbReference>
<evidence type="ECO:0000313" key="7">
    <source>
        <dbReference type="EMBL" id="GAA5160579.1"/>
    </source>
</evidence>
<feature type="transmembrane region" description="Helical" evidence="6">
    <location>
        <begin position="357"/>
        <end position="379"/>
    </location>
</feature>
<sequence length="725" mass="80638">MAESLFSPYWYRAAQLHPRLVSTAQVRRQVFRGEQWYVVTSSTGARQFRVNSLGYQVVGRLDGRQSVQQIWDGLVRQMGTEAPSQTEVLAILSELSSAGMIQSEYSPDLGGIFDVADRRRRASNPLNPMALRVALFDPTPLLDALMPLIKSLFHRYMLWLWALAMLIGITLASVNAADLSNFASVNGLSPRNLLLVWLLYPVIKFIHELAHALAIRHWQGEVHEVGATLFLLTPVPYVDASAASAFPDKYQRMLVSAMGVIAETSIAFLALCVWLLVADGWVRDIAFACMAIGGLSTVLVNANPLMRYDGYYVLTDWLEVPGLAARSDAWLRYLGERWILGNTGLGRPPGTDTQRGLLVSYGIAAFIWRIVLYAGMLFWLLSKQLLLGCAMAAWLLWRYLIRPLVGLTQLVLSNPRIEAHRPRALLGFAAMLVALIGVIGVLPLPSRTHAEGVVWVPDDAVVRADTEGFVDEVMVREGDTVKTGQALLRLSNRELEAERIQMETRRNSLQIAFSGALINEPGTAVALREELGKLDERLQELDERIERLVVRSPADGRLAILRPEDLPGRFLARGAQVAHVVSPDRVVIRTALEQTEIEQLRQDVRGVEVRMAEARDKELTARLVKHTPAASFQLPSIVLGDRGGGRMVTDPADQEGLRTLESFFLVDVEVPGEHLQRIGSRAWVRFDHPPETIAMQFSRRFRQLFVKQLGAHPGDMPASLPGSLP</sequence>
<evidence type="ECO:0000256" key="6">
    <source>
        <dbReference type="SAM" id="Phobius"/>
    </source>
</evidence>
<dbReference type="EMBL" id="BAABLD010000005">
    <property type="protein sequence ID" value="GAA5160579.1"/>
    <property type="molecule type" value="Genomic_DNA"/>
</dbReference>
<dbReference type="PANTHER" id="PTHR30386:SF26">
    <property type="entry name" value="TRANSPORT PROTEIN COMB"/>
    <property type="match status" value="1"/>
</dbReference>
<feature type="transmembrane region" description="Helical" evidence="6">
    <location>
        <begin position="254"/>
        <end position="276"/>
    </location>
</feature>
<accession>A0ABP9QED1</accession>
<comment type="subcellular location">
    <subcellularLocation>
        <location evidence="1">Membrane</location>
        <topology evidence="1">Single-pass membrane protein</topology>
    </subcellularLocation>
</comment>
<protein>
    <submittedName>
        <fullName evidence="7">Uncharacterized protein</fullName>
    </submittedName>
</protein>
<feature type="transmembrane region" description="Helical" evidence="6">
    <location>
        <begin position="194"/>
        <end position="214"/>
    </location>
</feature>
<feature type="coiled-coil region" evidence="5">
    <location>
        <begin position="492"/>
        <end position="551"/>
    </location>
</feature>